<accession>A0AA48KZR6</accession>
<proteinExistence type="predicted"/>
<keyword evidence="7" id="KW-1185">Reference proteome</keyword>
<feature type="compositionally biased region" description="Basic and acidic residues" evidence="4">
    <location>
        <begin position="163"/>
        <end position="177"/>
    </location>
</feature>
<evidence type="ECO:0000256" key="3">
    <source>
        <dbReference type="SAM" id="Coils"/>
    </source>
</evidence>
<dbReference type="KEGG" id="ccac:CcaHIS019_0202880"/>
<dbReference type="GO" id="GO:0005634">
    <property type="term" value="C:nucleus"/>
    <property type="evidence" value="ECO:0007669"/>
    <property type="project" value="UniProtKB-SubCell"/>
</dbReference>
<dbReference type="InterPro" id="IPR012916">
    <property type="entry name" value="RED_N"/>
</dbReference>
<dbReference type="RefSeq" id="XP_060454192.1">
    <property type="nucleotide sequence ID" value="XM_060597283.1"/>
</dbReference>
<feature type="coiled-coil region" evidence="3">
    <location>
        <begin position="87"/>
        <end position="114"/>
    </location>
</feature>
<gene>
    <name evidence="6" type="ORF">CcaverHIS019_0202880</name>
</gene>
<evidence type="ECO:0000256" key="1">
    <source>
        <dbReference type="ARBA" id="ARBA00004123"/>
    </source>
</evidence>
<feature type="region of interest" description="Disordered" evidence="4">
    <location>
        <begin position="144"/>
        <end position="293"/>
    </location>
</feature>
<feature type="compositionally biased region" description="Acidic residues" evidence="4">
    <location>
        <begin position="255"/>
        <end position="274"/>
    </location>
</feature>
<dbReference type="Proteomes" id="UP001233271">
    <property type="component" value="Chromosome 2"/>
</dbReference>
<keyword evidence="2" id="KW-0539">Nucleus</keyword>
<organism evidence="6 7">
    <name type="scientific">Cutaneotrichosporon cavernicola</name>
    <dbReference type="NCBI Taxonomy" id="279322"/>
    <lineage>
        <taxon>Eukaryota</taxon>
        <taxon>Fungi</taxon>
        <taxon>Dikarya</taxon>
        <taxon>Basidiomycota</taxon>
        <taxon>Agaricomycotina</taxon>
        <taxon>Tremellomycetes</taxon>
        <taxon>Trichosporonales</taxon>
        <taxon>Trichosporonaceae</taxon>
        <taxon>Cutaneotrichosporon</taxon>
    </lineage>
</organism>
<keyword evidence="3" id="KW-0175">Coiled coil</keyword>
<feature type="compositionally biased region" description="Basic and acidic residues" evidence="4">
    <location>
        <begin position="66"/>
        <end position="84"/>
    </location>
</feature>
<sequence length="488" mass="52466">MDAFRSLLSKPREGGSSRSGAVLGRAPPKRGWGTKPKPGSKKEPEKDRAAEESSGPTFAPRSQARKVQEPRYKDRAAIRRAGGDGEYKEVEHLLEEFERRKAEAGDDADKVEAQREYLGGDAEHSVLVKGLDYALLARRKAEIESETAAGMEDELEQLGQGIKGKDSDKENAVEVNKEKKKGNKFKSIGKEEAAPVEKSRKKSKAAAREVVREDKVGQPAPRARSPVKPPPPPNPEDEDDIFADAGEYDLKAGREDEEDDSDDDDSDEEGQMDVDEPRGRSRSRSRSRHVLGPADIANALTGITRNVRDMVTASATEEATTTTIMTGGVSAAGTAKTATTGMTAAGGTTMEADTGKTEITTGTVVGADWVEHTSAGTDPSQPRARDRPGIGIGAIDDEGPVTRLQPLASSAITDLRGFLDADEAGSKADAMRASKARWRAAQGLAVQEGVDMSALQRNASDKQKSNREYQVLMNRLNKDKDKDGGPSK</sequence>
<dbReference type="GeneID" id="85492797"/>
<protein>
    <recommendedName>
        <fullName evidence="5">RED-like N-terminal domain-containing protein</fullName>
    </recommendedName>
</protein>
<feature type="domain" description="RED-like N-terminal" evidence="5">
    <location>
        <begin position="64"/>
        <end position="187"/>
    </location>
</feature>
<feature type="compositionally biased region" description="Basic and acidic residues" evidence="4">
    <location>
        <begin position="188"/>
        <end position="198"/>
    </location>
</feature>
<dbReference type="EMBL" id="AP028213">
    <property type="protein sequence ID" value="BEI88926.1"/>
    <property type="molecule type" value="Genomic_DNA"/>
</dbReference>
<feature type="compositionally biased region" description="Basic and acidic residues" evidence="4">
    <location>
        <begin position="206"/>
        <end position="216"/>
    </location>
</feature>
<feature type="region of interest" description="Disordered" evidence="4">
    <location>
        <begin position="1"/>
        <end position="84"/>
    </location>
</feature>
<feature type="compositionally biased region" description="Basic residues" evidence="4">
    <location>
        <begin position="280"/>
        <end position="289"/>
    </location>
</feature>
<reference evidence="6" key="1">
    <citation type="journal article" date="2023" name="BMC Genomics">
        <title>Chromosome-level genome assemblies of Cutaneotrichosporon spp. (Trichosporonales, Basidiomycota) reveal imbalanced evolution between nucleotide sequences and chromosome synteny.</title>
        <authorList>
            <person name="Kobayashi Y."/>
            <person name="Kayamori A."/>
            <person name="Aoki K."/>
            <person name="Shiwa Y."/>
            <person name="Matsutani M."/>
            <person name="Fujita N."/>
            <person name="Sugita T."/>
            <person name="Iwasaki W."/>
            <person name="Tanaka N."/>
            <person name="Takashima M."/>
        </authorList>
    </citation>
    <scope>NUCLEOTIDE SEQUENCE</scope>
    <source>
        <strain evidence="6">HIS019</strain>
    </source>
</reference>
<evidence type="ECO:0000313" key="7">
    <source>
        <dbReference type="Proteomes" id="UP001233271"/>
    </source>
</evidence>
<evidence type="ECO:0000313" key="6">
    <source>
        <dbReference type="EMBL" id="BEI88926.1"/>
    </source>
</evidence>
<dbReference type="AlphaFoldDB" id="A0AA48KZR6"/>
<dbReference type="InterPro" id="IPR039896">
    <property type="entry name" value="Red-like"/>
</dbReference>
<name>A0AA48KZR6_9TREE</name>
<dbReference type="Pfam" id="PF07808">
    <property type="entry name" value="RED_N"/>
    <property type="match status" value="1"/>
</dbReference>
<comment type="subcellular location">
    <subcellularLocation>
        <location evidence="1">Nucleus</location>
    </subcellularLocation>
</comment>
<dbReference type="PANTHER" id="PTHR12765">
    <property type="entry name" value="RED PROTEIN IK FACTOR CYTOKINE IK"/>
    <property type="match status" value="1"/>
</dbReference>
<evidence type="ECO:0000256" key="4">
    <source>
        <dbReference type="SAM" id="MobiDB-lite"/>
    </source>
</evidence>
<evidence type="ECO:0000259" key="5">
    <source>
        <dbReference type="Pfam" id="PF07808"/>
    </source>
</evidence>
<feature type="compositionally biased region" description="Basic and acidic residues" evidence="4">
    <location>
        <begin position="40"/>
        <end position="51"/>
    </location>
</feature>
<evidence type="ECO:0000256" key="2">
    <source>
        <dbReference type="ARBA" id="ARBA00023242"/>
    </source>
</evidence>